<dbReference type="Proteomes" id="UP000032946">
    <property type="component" value="Chromosome"/>
</dbReference>
<protein>
    <submittedName>
        <fullName evidence="1">Uncharacterized protein</fullName>
    </submittedName>
</protein>
<evidence type="ECO:0000313" key="2">
    <source>
        <dbReference type="Proteomes" id="UP000032946"/>
    </source>
</evidence>
<name>A0A9P1KDN8_9CYAN</name>
<keyword evidence="2" id="KW-1185">Reference proteome</keyword>
<reference evidence="1 2" key="1">
    <citation type="submission" date="2014-02" db="EMBL/GenBank/DDBJ databases">
        <authorList>
            <person name="Genoscope - CEA"/>
        </authorList>
    </citation>
    <scope>NUCLEOTIDE SEQUENCE [LARGE SCALE GENOMIC DNA]</scope>
    <source>
        <strain evidence="1 2">PCC 8005</strain>
    </source>
</reference>
<organism evidence="1 2">
    <name type="scientific">Limnospira indica PCC 8005</name>
    <dbReference type="NCBI Taxonomy" id="376219"/>
    <lineage>
        <taxon>Bacteria</taxon>
        <taxon>Bacillati</taxon>
        <taxon>Cyanobacteriota</taxon>
        <taxon>Cyanophyceae</taxon>
        <taxon>Oscillatoriophycideae</taxon>
        <taxon>Oscillatoriales</taxon>
        <taxon>Sirenicapillariaceae</taxon>
        <taxon>Limnospira</taxon>
    </lineage>
</organism>
<proteinExistence type="predicted"/>
<gene>
    <name evidence="1" type="ORF">ARTHRO_11461</name>
</gene>
<dbReference type="EMBL" id="FO818640">
    <property type="protein sequence ID" value="CDM93788.1"/>
    <property type="molecule type" value="Genomic_DNA"/>
</dbReference>
<dbReference type="AlphaFoldDB" id="A0A9P1KDN8"/>
<sequence length="48" mass="5561">MGYRRKSEHVHLVTVLRSMTANIAQDRILRTYNGEDEMTKKTQNASPL</sequence>
<accession>A0A9P1KDN8</accession>
<evidence type="ECO:0000313" key="1">
    <source>
        <dbReference type="EMBL" id="CDM93788.1"/>
    </source>
</evidence>